<evidence type="ECO:0000313" key="3">
    <source>
        <dbReference type="Proteomes" id="UP000222296"/>
    </source>
</evidence>
<accession>A0AAP9E733</accession>
<dbReference type="Proteomes" id="UP000222296">
    <property type="component" value="Chromosome Linear"/>
</dbReference>
<protein>
    <recommendedName>
        <fullName evidence="1">Bacteriophage SP-beta YorD domain-containing protein</fullName>
    </recommendedName>
</protein>
<dbReference type="Pfam" id="PF09636">
    <property type="entry name" value="XkdW"/>
    <property type="match status" value="1"/>
</dbReference>
<evidence type="ECO:0000259" key="1">
    <source>
        <dbReference type="Pfam" id="PF09636"/>
    </source>
</evidence>
<organism evidence="2 3">
    <name type="scientific">Agrobacterium tumefaciens</name>
    <dbReference type="NCBI Taxonomy" id="358"/>
    <lineage>
        <taxon>Bacteria</taxon>
        <taxon>Pseudomonadati</taxon>
        <taxon>Pseudomonadota</taxon>
        <taxon>Alphaproteobacteria</taxon>
        <taxon>Hyphomicrobiales</taxon>
        <taxon>Rhizobiaceae</taxon>
        <taxon>Rhizobium/Agrobacterium group</taxon>
        <taxon>Agrobacterium</taxon>
        <taxon>Agrobacterium tumefaciens complex</taxon>
    </lineage>
</organism>
<dbReference type="InterPro" id="IPR019094">
    <property type="entry name" value="Phage_SP-beta_YorD"/>
</dbReference>
<reference evidence="2 3" key="1">
    <citation type="journal article" date="2017" name="Genome Announc.">
        <title>Draft Genome Sequence of Agrobacterium tumefaciens Biovar 1 Strain 186, Isolated from Walnut.</title>
        <authorList>
            <person name="Poret-Peterson A.T."/>
            <person name="Bhatnagar S."/>
            <person name="McClean A.E."/>
            <person name="Kluepfel D.A."/>
        </authorList>
    </citation>
    <scope>NUCLEOTIDE SEQUENCE [LARGE SCALE GENOMIC DNA]</scope>
    <source>
        <strain evidence="2 3">186</strain>
    </source>
</reference>
<evidence type="ECO:0000313" key="2">
    <source>
        <dbReference type="EMBL" id="QDY96022.1"/>
    </source>
</evidence>
<dbReference type="AlphaFoldDB" id="A0AAP9E733"/>
<dbReference type="RefSeq" id="WP_099087253.1">
    <property type="nucleotide sequence ID" value="NZ_CP042275.2"/>
</dbReference>
<gene>
    <name evidence="2" type="ORF">CG010_017680</name>
</gene>
<feature type="domain" description="Bacteriophage SP-beta YorD" evidence="1">
    <location>
        <begin position="8"/>
        <end position="64"/>
    </location>
</feature>
<dbReference type="EMBL" id="CP042275">
    <property type="protein sequence ID" value="QDY96022.1"/>
    <property type="molecule type" value="Genomic_DNA"/>
</dbReference>
<sequence length="165" mass="18595">MLSHDELTLCIKLQYPDTKHMVDYFVAMPVDAASGQQTGQAFIAKWNIADTAQPTGQDIEGYESTFATVLSEFRSTQARLARLPNISARQLWLMAKNIGITKSAILTSLDSLADQDEAETLRIELTEPPLNGYERFSPAVERLRLMQSIPEEQFDDLWAWASQIE</sequence>
<name>A0AAP9E733_AGRTU</name>
<proteinExistence type="predicted"/>